<dbReference type="GO" id="GO:0016020">
    <property type="term" value="C:membrane"/>
    <property type="evidence" value="ECO:0007669"/>
    <property type="project" value="TreeGrafter"/>
</dbReference>
<dbReference type="AlphaFoldDB" id="A0AAV6HWP6"/>
<dbReference type="Proteomes" id="UP000823749">
    <property type="component" value="Chromosome 12"/>
</dbReference>
<evidence type="ECO:0000313" key="3">
    <source>
        <dbReference type="Proteomes" id="UP000823749"/>
    </source>
</evidence>
<dbReference type="SUPFAM" id="SSF48403">
    <property type="entry name" value="Ankyrin repeat"/>
    <property type="match status" value="2"/>
</dbReference>
<evidence type="ECO:0008006" key="4">
    <source>
        <dbReference type="Google" id="ProtNLM"/>
    </source>
</evidence>
<name>A0AAV6HWP6_9ERIC</name>
<dbReference type="Pfam" id="PF12796">
    <property type="entry name" value="Ank_2"/>
    <property type="match status" value="1"/>
</dbReference>
<organism evidence="2 3">
    <name type="scientific">Rhododendron griersonianum</name>
    <dbReference type="NCBI Taxonomy" id="479676"/>
    <lineage>
        <taxon>Eukaryota</taxon>
        <taxon>Viridiplantae</taxon>
        <taxon>Streptophyta</taxon>
        <taxon>Embryophyta</taxon>
        <taxon>Tracheophyta</taxon>
        <taxon>Spermatophyta</taxon>
        <taxon>Magnoliopsida</taxon>
        <taxon>eudicotyledons</taxon>
        <taxon>Gunneridae</taxon>
        <taxon>Pentapetalae</taxon>
        <taxon>asterids</taxon>
        <taxon>Ericales</taxon>
        <taxon>Ericaceae</taxon>
        <taxon>Ericoideae</taxon>
        <taxon>Rhodoreae</taxon>
        <taxon>Rhododendron</taxon>
    </lineage>
</organism>
<keyword evidence="3" id="KW-1185">Reference proteome</keyword>
<evidence type="ECO:0000313" key="2">
    <source>
        <dbReference type="EMBL" id="KAG5520861.1"/>
    </source>
</evidence>
<dbReference type="Gene3D" id="1.25.40.20">
    <property type="entry name" value="Ankyrin repeat-containing domain"/>
    <property type="match status" value="2"/>
</dbReference>
<comment type="caution">
    <text evidence="2">The sequence shown here is derived from an EMBL/GenBank/DDBJ whole genome shotgun (WGS) entry which is preliminary data.</text>
</comment>
<gene>
    <name evidence="2" type="ORF">RHGRI_033436</name>
</gene>
<dbReference type="EMBL" id="JACTNZ010000012">
    <property type="protein sequence ID" value="KAG5520861.1"/>
    <property type="molecule type" value="Genomic_DNA"/>
</dbReference>
<accession>A0AAV6HWP6</accession>
<dbReference type="PANTHER" id="PTHR24177:SF292">
    <property type="entry name" value="ANKYRIN REPEAT FAMILY PROTEIN-RELATED"/>
    <property type="match status" value="1"/>
</dbReference>
<sequence length="468" mass="53292">MRRRKNLSEATSSDEDEINIAEPDPVEDPVDITSRLKIHKKSGGRPGCSNTKEGDDYRTYKPLYKAAQRGDWESANAFFKENEDALTAKINAYSETALHVAVGEGTSSKSISFMKKLVYRMPPEALECRDKHGRTPFLAAVAVGNTEAVKFLWWVGINSQYRRAQFWSALYAAAESARKDILLFLLDVSENDTFSEVFPKEDSAAYFLIQVIASGCYDFSLRKQTDIASDLVIRYPRLATLTRANGDFGLKVLARKVSAFKSGSNHQGWQDIIYNLQSLKVTKEESTSHIKGDIEKGIDGPQVTRQRRNWARHLVEYFWTFVPCIKHIQDEKKMHFQALKLVKYLCERLKSQNNSDDADKLAKNALLTAAKFGIHEVIEAILESFPKLIWAEDEKGLNIFHIAIEKRHANVFNLIYRVGPNRELLVQMRDPFGNNLLHLAGKLAPRNKYNLVIGAALQMQRELQWFEV</sequence>
<dbReference type="InterPro" id="IPR002110">
    <property type="entry name" value="Ankyrin_rpt"/>
</dbReference>
<proteinExistence type="predicted"/>
<feature type="region of interest" description="Disordered" evidence="1">
    <location>
        <begin position="1"/>
        <end position="31"/>
    </location>
</feature>
<dbReference type="InterPro" id="IPR036770">
    <property type="entry name" value="Ankyrin_rpt-contain_sf"/>
</dbReference>
<dbReference type="PANTHER" id="PTHR24177">
    <property type="entry name" value="CASKIN"/>
    <property type="match status" value="1"/>
</dbReference>
<feature type="compositionally biased region" description="Acidic residues" evidence="1">
    <location>
        <begin position="12"/>
        <end position="30"/>
    </location>
</feature>
<dbReference type="SMART" id="SM00248">
    <property type="entry name" value="ANK"/>
    <property type="match status" value="4"/>
</dbReference>
<reference evidence="2" key="1">
    <citation type="submission" date="2020-08" db="EMBL/GenBank/DDBJ databases">
        <title>Plant Genome Project.</title>
        <authorList>
            <person name="Zhang R.-G."/>
        </authorList>
    </citation>
    <scope>NUCLEOTIDE SEQUENCE</scope>
    <source>
        <strain evidence="2">WSP0</strain>
        <tissue evidence="2">Leaf</tissue>
    </source>
</reference>
<evidence type="ECO:0000256" key="1">
    <source>
        <dbReference type="SAM" id="MobiDB-lite"/>
    </source>
</evidence>
<protein>
    <recommendedName>
        <fullName evidence="4">Ankyrin repeat family protein</fullName>
    </recommendedName>
</protein>